<dbReference type="PANTHER" id="PTHR35807">
    <property type="entry name" value="TRANSCRIPTIONAL REGULATOR REDD-RELATED"/>
    <property type="match status" value="1"/>
</dbReference>
<dbReference type="Proteomes" id="UP000319516">
    <property type="component" value="Unassembled WGS sequence"/>
</dbReference>
<dbReference type="AlphaFoldDB" id="A0A542YUS6"/>
<dbReference type="SUPFAM" id="SSF52540">
    <property type="entry name" value="P-loop containing nucleoside triphosphate hydrolases"/>
    <property type="match status" value="1"/>
</dbReference>
<dbReference type="SUPFAM" id="SSF46894">
    <property type="entry name" value="C-terminal effector domain of the bipartite response regulators"/>
    <property type="match status" value="1"/>
</dbReference>
<evidence type="ECO:0000256" key="1">
    <source>
        <dbReference type="ARBA" id="ARBA00023015"/>
    </source>
</evidence>
<reference evidence="4 5" key="1">
    <citation type="submission" date="2019-06" db="EMBL/GenBank/DDBJ databases">
        <title>Sequencing the genomes of 1000 actinobacteria strains.</title>
        <authorList>
            <person name="Klenk H.-P."/>
        </authorList>
    </citation>
    <scope>NUCLEOTIDE SEQUENCE [LARGE SCALE GENOMIC DNA]</scope>
    <source>
        <strain evidence="4 5">DSM 12335</strain>
    </source>
</reference>
<evidence type="ECO:0000259" key="3">
    <source>
        <dbReference type="SMART" id="SM01043"/>
    </source>
</evidence>
<sequence>MEFQVLGRVGYRCGSEWMHPRGALRQRMLGVLLARAGQVVSFDLLAGAMWPGTADGGDDRTQSRLHLHAHRLRRALDRPDRLVVDHHGYLLRVEPDELDAGRFERLAGRALATDPGVPQRADLAREGLGQWPDPWNGAAYPGLDVPLLADEAERLATLRLDLTEVLFDAEIRRGRHLDVLADLQRVATEHPLREPLQVHLMRALHQAGRPAEALAVYARTREQLVEELGLEPSEDLRRVQDFVLSGQGPVTPGGASTVPLGGPDQAGRHPEGIRPAPAQLPPSVPLVGREVALADLDRALAPGRARHAVITGLPGVGKSALAVAWATAHRWDFPDGQLFVDLQGYGPAPAASVDAVLDRFIRGLGGSVIGLQDTEERITTYRSYVAGRRVLVLLDNARDAEQVRPLLPPESGCLSLVTSRDHLGGVLARENAHHLALRPLQPDDGVTLLRSLSGDPEAADRDALRRVADRCAGLPVALRVAALRLRQDTVPTGLDPATRAGGSGDVLDWLDLGDPMASARTVFSWSVEALGPRELHLFTALGVTRGDRVDVGGLAALTDTDVGTTRAAVEGLVRANLAQLHDGWVDQHDLLAVYARERAEDVGPAEREQMQHRLLAYYLAQVEAVDALGGSDREQSRFQSVREANQWLDSAAEPLVAEVEQAPPSADEEVTGLSHILGGNALTGRGRPDLAQRLHRSAVLVAERRGDLGAAATAMQSLARITGKLGDHEEAVEQWERARSLALASGDPARLAVVHNNYTNLLMFRGQFLRSWGHLAVARRRCEDAGDAARGRTIRSNVGLILLLLERYQQAEAVLRELLAESGSPDSRAFSLRNLVMLELRRGRLEEAEPLLLEAITLAEQRSNHVLRSELGGLLGQLRFRQGDAEAAHELLLQSLEEAIEQREQADRVVCLIGLARVEGAADPSQALARAEEGLARARREGLRELEFRAMLVMSDIFDQVGQEDRAAGVRELAGSIRQDCGLPAEQAHEAW</sequence>
<comment type="caution">
    <text evidence="4">The sequence shown here is derived from an EMBL/GenBank/DDBJ whole genome shotgun (WGS) entry which is preliminary data.</text>
</comment>
<dbReference type="SMART" id="SM01043">
    <property type="entry name" value="BTAD"/>
    <property type="match status" value="1"/>
</dbReference>
<accession>A0A542YUS6</accession>
<protein>
    <submittedName>
        <fullName evidence="4">DNA-binding SARP family transcriptional activator</fullName>
    </submittedName>
</protein>
<gene>
    <name evidence="4" type="ORF">FB467_3003</name>
</gene>
<dbReference type="InterPro" id="IPR005158">
    <property type="entry name" value="BTAD"/>
</dbReference>
<dbReference type="InterPro" id="IPR051677">
    <property type="entry name" value="AfsR-DnrI-RedD_regulator"/>
</dbReference>
<evidence type="ECO:0000313" key="4">
    <source>
        <dbReference type="EMBL" id="TQL51837.1"/>
    </source>
</evidence>
<dbReference type="CDD" id="cd15831">
    <property type="entry name" value="BTAD"/>
    <property type="match status" value="1"/>
</dbReference>
<dbReference type="Pfam" id="PF13424">
    <property type="entry name" value="TPR_12"/>
    <property type="match status" value="1"/>
</dbReference>
<dbReference type="SUPFAM" id="SSF48452">
    <property type="entry name" value="TPR-like"/>
    <property type="match status" value="3"/>
</dbReference>
<evidence type="ECO:0000256" key="2">
    <source>
        <dbReference type="ARBA" id="ARBA00023163"/>
    </source>
</evidence>
<feature type="domain" description="Bacterial transcriptional activator" evidence="3">
    <location>
        <begin position="98"/>
        <end position="244"/>
    </location>
</feature>
<dbReference type="RefSeq" id="WP_141785791.1">
    <property type="nucleotide sequence ID" value="NZ_BAAAIK010000001.1"/>
</dbReference>
<proteinExistence type="predicted"/>
<dbReference type="GO" id="GO:0003677">
    <property type="term" value="F:DNA binding"/>
    <property type="evidence" value="ECO:0007669"/>
    <property type="project" value="UniProtKB-KW"/>
</dbReference>
<dbReference type="InterPro" id="IPR016032">
    <property type="entry name" value="Sig_transdc_resp-reg_C-effctor"/>
</dbReference>
<dbReference type="InterPro" id="IPR011990">
    <property type="entry name" value="TPR-like_helical_dom_sf"/>
</dbReference>
<dbReference type="GO" id="GO:0006355">
    <property type="term" value="P:regulation of DNA-templated transcription"/>
    <property type="evidence" value="ECO:0007669"/>
    <property type="project" value="InterPro"/>
</dbReference>
<dbReference type="InterPro" id="IPR036388">
    <property type="entry name" value="WH-like_DNA-bd_sf"/>
</dbReference>
<keyword evidence="4" id="KW-0238">DNA-binding</keyword>
<dbReference type="PANTHER" id="PTHR35807:SF1">
    <property type="entry name" value="TRANSCRIPTIONAL REGULATOR REDD"/>
    <property type="match status" value="1"/>
</dbReference>
<evidence type="ECO:0000313" key="5">
    <source>
        <dbReference type="Proteomes" id="UP000319516"/>
    </source>
</evidence>
<dbReference type="GO" id="GO:0043531">
    <property type="term" value="F:ADP binding"/>
    <property type="evidence" value="ECO:0007669"/>
    <property type="project" value="InterPro"/>
</dbReference>
<dbReference type="InterPro" id="IPR027417">
    <property type="entry name" value="P-loop_NTPase"/>
</dbReference>
<dbReference type="Gene3D" id="1.10.10.10">
    <property type="entry name" value="Winged helix-like DNA-binding domain superfamily/Winged helix DNA-binding domain"/>
    <property type="match status" value="1"/>
</dbReference>
<keyword evidence="1" id="KW-0805">Transcription regulation</keyword>
<dbReference type="EMBL" id="VFOP01000001">
    <property type="protein sequence ID" value="TQL51837.1"/>
    <property type="molecule type" value="Genomic_DNA"/>
</dbReference>
<dbReference type="Gene3D" id="1.25.40.10">
    <property type="entry name" value="Tetratricopeptide repeat domain"/>
    <property type="match status" value="3"/>
</dbReference>
<keyword evidence="2" id="KW-0804">Transcription</keyword>
<dbReference type="Pfam" id="PF03704">
    <property type="entry name" value="BTAD"/>
    <property type="match status" value="1"/>
</dbReference>
<organism evidence="4 5">
    <name type="scientific">Ornithinicoccus hortensis</name>
    <dbReference type="NCBI Taxonomy" id="82346"/>
    <lineage>
        <taxon>Bacteria</taxon>
        <taxon>Bacillati</taxon>
        <taxon>Actinomycetota</taxon>
        <taxon>Actinomycetes</taxon>
        <taxon>Micrococcales</taxon>
        <taxon>Intrasporangiaceae</taxon>
        <taxon>Ornithinicoccus</taxon>
    </lineage>
</organism>
<dbReference type="Gene3D" id="3.40.50.300">
    <property type="entry name" value="P-loop containing nucleotide triphosphate hydrolases"/>
    <property type="match status" value="1"/>
</dbReference>
<name>A0A542YUS6_9MICO</name>
<dbReference type="OrthoDB" id="134501at2"/>
<dbReference type="PRINTS" id="PR00364">
    <property type="entry name" value="DISEASERSIST"/>
</dbReference>
<keyword evidence="5" id="KW-1185">Reference proteome</keyword>